<dbReference type="RefSeq" id="WP_153346715.1">
    <property type="nucleotide sequence ID" value="NZ_WIVE01000090.1"/>
</dbReference>
<keyword evidence="5" id="KW-1185">Reference proteome</keyword>
<evidence type="ECO:0000259" key="3">
    <source>
        <dbReference type="Pfam" id="PF21028"/>
    </source>
</evidence>
<sequence>MGLNARDTEWHGDTNQRITPEPDEPPRLAALDTPGAGGRPRHFCGDLGLSIDRDGVWHYQGSPVGRKEMVCLFASVLHRAEDGTYWMVTPAEVGRVTVEDVPFIAVEMFVHSCGPGQCLSFRTNCDEVVTVDADHPLRLDHDPGTGEPLPYVTVRDGLDARLTRAVYYDLVARGVEDTSTGERRFGVWSRETFFCLGTLDED</sequence>
<feature type="domain" description="DUF1285" evidence="3">
    <location>
        <begin position="102"/>
        <end position="196"/>
    </location>
</feature>
<feature type="compositionally biased region" description="Basic and acidic residues" evidence="1">
    <location>
        <begin position="1"/>
        <end position="14"/>
    </location>
</feature>
<name>A0A7X1ZJF8_9PROT</name>
<dbReference type="OrthoDB" id="3078366at2"/>
<comment type="caution">
    <text evidence="4">The sequence shown here is derived from an EMBL/GenBank/DDBJ whole genome shotgun (WGS) entry which is preliminary data.</text>
</comment>
<dbReference type="InterPro" id="IPR048342">
    <property type="entry name" value="DUF1285_C"/>
</dbReference>
<dbReference type="InterPro" id="IPR048341">
    <property type="entry name" value="DUF1285_N"/>
</dbReference>
<dbReference type="EMBL" id="WIVE01000090">
    <property type="protein sequence ID" value="MQX38340.1"/>
    <property type="molecule type" value="Genomic_DNA"/>
</dbReference>
<feature type="domain" description="DUF1285" evidence="2">
    <location>
        <begin position="42"/>
        <end position="101"/>
    </location>
</feature>
<feature type="region of interest" description="Disordered" evidence="1">
    <location>
        <begin position="1"/>
        <end position="26"/>
    </location>
</feature>
<proteinExistence type="predicted"/>
<dbReference type="Pfam" id="PF21028">
    <property type="entry name" value="DUF1285_C"/>
    <property type="match status" value="1"/>
</dbReference>
<evidence type="ECO:0000313" key="4">
    <source>
        <dbReference type="EMBL" id="MQX38340.1"/>
    </source>
</evidence>
<organism evidence="4 5">
    <name type="scientific">Roseospira navarrensis</name>
    <dbReference type="NCBI Taxonomy" id="140058"/>
    <lineage>
        <taxon>Bacteria</taxon>
        <taxon>Pseudomonadati</taxon>
        <taxon>Pseudomonadota</taxon>
        <taxon>Alphaproteobacteria</taxon>
        <taxon>Rhodospirillales</taxon>
        <taxon>Rhodospirillaceae</taxon>
        <taxon>Roseospira</taxon>
    </lineage>
</organism>
<protein>
    <submittedName>
        <fullName evidence="4">DUF1285 domain-containing protein</fullName>
    </submittedName>
</protein>
<dbReference type="Gene3D" id="3.10.540.10">
    <property type="entry name" value="duf1285 like domain"/>
    <property type="match status" value="1"/>
</dbReference>
<dbReference type="InterPro" id="IPR023361">
    <property type="entry name" value="DUF1285_beta_roll_sf"/>
</dbReference>
<accession>A0A7X1ZJF8</accession>
<dbReference type="AlphaFoldDB" id="A0A7X1ZJF8"/>
<evidence type="ECO:0000313" key="5">
    <source>
        <dbReference type="Proteomes" id="UP000434582"/>
    </source>
</evidence>
<gene>
    <name evidence="4" type="ORF">GHC57_17625</name>
</gene>
<dbReference type="Pfam" id="PF06938">
    <property type="entry name" value="DUF1285_N"/>
    <property type="match status" value="1"/>
</dbReference>
<reference evidence="4 5" key="1">
    <citation type="submission" date="2019-10" db="EMBL/GenBank/DDBJ databases">
        <title>Draft whole-genome sequence of the purple nonsulfur photosynthetic bacterium Roseospira navarrensis DSM 15114.</title>
        <authorList>
            <person name="Kyndt J.A."/>
            <person name="Meyer T.E."/>
        </authorList>
    </citation>
    <scope>NUCLEOTIDE SEQUENCE [LARGE SCALE GENOMIC DNA]</scope>
    <source>
        <strain evidence="4 5">DSM 15114</strain>
    </source>
</reference>
<evidence type="ECO:0000256" key="1">
    <source>
        <dbReference type="SAM" id="MobiDB-lite"/>
    </source>
</evidence>
<evidence type="ECO:0000259" key="2">
    <source>
        <dbReference type="Pfam" id="PF06938"/>
    </source>
</evidence>
<dbReference type="Proteomes" id="UP000434582">
    <property type="component" value="Unassembled WGS sequence"/>
</dbReference>
<dbReference type="Gene3D" id="2.30.270.10">
    <property type="entry name" value="duf1285 protein"/>
    <property type="match status" value="1"/>
</dbReference>